<accession>A0AAF0FA60</accession>
<evidence type="ECO:0000313" key="2">
    <source>
        <dbReference type="EMBL" id="WFD43700.1"/>
    </source>
</evidence>
<name>A0AAF0FA60_9BASI</name>
<sequence>MQIVKAIVRFIAVCGICAFAVSASSYDIRDARLSVQSFDGSPRLTEKFATKHDATQVKVLDAEADDVIRFSFSIASDASGEAMDLEMIPQQTWVVLSNADPNQPTRSFVWPLRVRESSASASFHLRMDKLPKEVRQMLAANGDKYTYALTLLLGAFASSEQSQLDALSLPFLHLRFSQGLLARFSSHAASSRAIAEAQDGFVPLPQRSHTFATEPWQSMPPTALSLVIAIGVFVGPWLMLQMLWKPYLRTRSSLTLPETLLLISVYALEVLALLYWAGAPVFIVGPTALLLGSGAFLSGREAVAKPYIL</sequence>
<keyword evidence="1" id="KW-1133">Transmembrane helix</keyword>
<proteinExistence type="predicted"/>
<evidence type="ECO:0008006" key="4">
    <source>
        <dbReference type="Google" id="ProtNLM"/>
    </source>
</evidence>
<feature type="transmembrane region" description="Helical" evidence="1">
    <location>
        <begin position="223"/>
        <end position="244"/>
    </location>
</feature>
<keyword evidence="3" id="KW-1185">Reference proteome</keyword>
<protein>
    <recommendedName>
        <fullName evidence="4">Dolichyl-diphosphooligosaccharide--protein glycosyltransferase subunit 2</fullName>
    </recommendedName>
</protein>
<evidence type="ECO:0000313" key="3">
    <source>
        <dbReference type="Proteomes" id="UP001214628"/>
    </source>
</evidence>
<dbReference type="AlphaFoldDB" id="A0AAF0FA60"/>
<keyword evidence="1" id="KW-0812">Transmembrane</keyword>
<keyword evidence="1" id="KW-0472">Membrane</keyword>
<dbReference type="EMBL" id="CP118377">
    <property type="protein sequence ID" value="WFD43700.1"/>
    <property type="molecule type" value="Genomic_DNA"/>
</dbReference>
<organism evidence="2 3">
    <name type="scientific">Malassezia psittaci</name>
    <dbReference type="NCBI Taxonomy" id="1821823"/>
    <lineage>
        <taxon>Eukaryota</taxon>
        <taxon>Fungi</taxon>
        <taxon>Dikarya</taxon>
        <taxon>Basidiomycota</taxon>
        <taxon>Ustilaginomycotina</taxon>
        <taxon>Malasseziomycetes</taxon>
        <taxon>Malasseziales</taxon>
        <taxon>Malasseziaceae</taxon>
        <taxon>Malassezia</taxon>
    </lineage>
</organism>
<dbReference type="Proteomes" id="UP001214628">
    <property type="component" value="Chromosome 3"/>
</dbReference>
<reference evidence="2" key="1">
    <citation type="submission" date="2023-02" db="EMBL/GenBank/DDBJ databases">
        <title>Mating type loci evolution in Malassezia.</title>
        <authorList>
            <person name="Coelho M.A."/>
        </authorList>
    </citation>
    <scope>NUCLEOTIDE SEQUENCE</scope>
    <source>
        <strain evidence="2">CBS 14136</strain>
    </source>
</reference>
<feature type="transmembrane region" description="Helical" evidence="1">
    <location>
        <begin position="256"/>
        <end position="276"/>
    </location>
</feature>
<evidence type="ECO:0000256" key="1">
    <source>
        <dbReference type="SAM" id="Phobius"/>
    </source>
</evidence>
<gene>
    <name evidence="2" type="ORF">MPSI1_002364</name>
</gene>